<dbReference type="AlphaFoldDB" id="A0AAX6MU92"/>
<evidence type="ECO:0000256" key="1">
    <source>
        <dbReference type="SAM" id="MobiDB-lite"/>
    </source>
</evidence>
<organism evidence="3 4">
    <name type="scientific">Daldinia eschscholtzii</name>
    <dbReference type="NCBI Taxonomy" id="292717"/>
    <lineage>
        <taxon>Eukaryota</taxon>
        <taxon>Fungi</taxon>
        <taxon>Dikarya</taxon>
        <taxon>Ascomycota</taxon>
        <taxon>Pezizomycotina</taxon>
        <taxon>Sordariomycetes</taxon>
        <taxon>Xylariomycetidae</taxon>
        <taxon>Xylariales</taxon>
        <taxon>Hypoxylaceae</taxon>
        <taxon>Daldinia</taxon>
    </lineage>
</organism>
<accession>A0AAX6MU92</accession>
<comment type="caution">
    <text evidence="3">The sequence shown here is derived from an EMBL/GenBank/DDBJ whole genome shotgun (WGS) entry which is preliminary data.</text>
</comment>
<keyword evidence="4" id="KW-1185">Reference proteome</keyword>
<reference evidence="3 4" key="1">
    <citation type="journal article" date="2024" name="Front Chem Biol">
        <title>Unveiling the potential of Daldinia eschscholtzii MFLUCC 19-0629 through bioactivity and bioinformatics studies for enhanced sustainable agriculture production.</title>
        <authorList>
            <person name="Brooks S."/>
            <person name="Weaver J.A."/>
            <person name="Klomchit A."/>
            <person name="Alharthi S.A."/>
            <person name="Onlamun T."/>
            <person name="Nurani R."/>
            <person name="Vong T.K."/>
            <person name="Alberti F."/>
            <person name="Greco C."/>
        </authorList>
    </citation>
    <scope>NUCLEOTIDE SEQUENCE [LARGE SCALE GENOMIC DNA]</scope>
    <source>
        <strain evidence="3">MFLUCC 19-0629</strain>
    </source>
</reference>
<evidence type="ECO:0000259" key="2">
    <source>
        <dbReference type="Pfam" id="PF12937"/>
    </source>
</evidence>
<sequence length="472" mass="54409">MSLLTIPNELLLQVTRYLRDSQQVQALQAMARTCKALREIAEIYLYSTAEFSTLSALYLFLDAATRADSKRKSYLRSLKLLYSTTRYDYFYSPPYPPDLTLFPNLESFVSESPECQPRSVKGTHWGVFKDSYMRAFTQASLLNESVGTSRPLSKLRSRQEGSAKWEKEMPQRFQHQTALKSLIFTECVVSIEALDLILSFPRRLLDLTLCEKFYHRRVAGDSFAIEETDAFNRAISQQAESLESLHIERFSQYSNDGKSLVLSLSNFPALTHLQLGPFLQREFKYVLSTPVPPALKYLRLIEYGVSMLQKNRADKLLSDLSVDELLINCKNCGVPFTLDISLQHLPHLLRRPLFNGNDVRSDIRQLVNKLGDRFQELQSASTHPRLEDRSESSIRQTSSRLRILTNRRRNKIPPFLHDEGPPRFLVRYDSSHPERFLRNPYTANAAALDRDFSSDDEDMDIAFHNVDRSNQN</sequence>
<name>A0AAX6MU92_9PEZI</name>
<evidence type="ECO:0000313" key="4">
    <source>
        <dbReference type="Proteomes" id="UP001369815"/>
    </source>
</evidence>
<gene>
    <name evidence="3" type="ORF">Daesc_001334</name>
</gene>
<evidence type="ECO:0000313" key="3">
    <source>
        <dbReference type="EMBL" id="KAK6956064.1"/>
    </source>
</evidence>
<feature type="region of interest" description="Disordered" evidence="1">
    <location>
        <begin position="379"/>
        <end position="398"/>
    </location>
</feature>
<dbReference type="Pfam" id="PF12937">
    <property type="entry name" value="F-box-like"/>
    <property type="match status" value="1"/>
</dbReference>
<dbReference type="EMBL" id="JBANMG010000002">
    <property type="protein sequence ID" value="KAK6956064.1"/>
    <property type="molecule type" value="Genomic_DNA"/>
</dbReference>
<dbReference type="InterPro" id="IPR001810">
    <property type="entry name" value="F-box_dom"/>
</dbReference>
<protein>
    <recommendedName>
        <fullName evidence="2">F-box domain-containing protein</fullName>
    </recommendedName>
</protein>
<feature type="domain" description="F-box" evidence="2">
    <location>
        <begin position="4"/>
        <end position="46"/>
    </location>
</feature>
<proteinExistence type="predicted"/>
<dbReference type="Proteomes" id="UP001369815">
    <property type="component" value="Unassembled WGS sequence"/>
</dbReference>